<comment type="caution">
    <text evidence="1">The sequence shown here is derived from an EMBL/GenBank/DDBJ whole genome shotgun (WGS) entry which is preliminary data.</text>
</comment>
<dbReference type="AlphaFoldDB" id="A0A150NYB8"/>
<accession>A0A150NYB8</accession>
<dbReference type="Proteomes" id="UP000075604">
    <property type="component" value="Unassembled WGS sequence"/>
</dbReference>
<dbReference type="EMBL" id="JELX01004598">
    <property type="protein sequence ID" value="KYF46803.1"/>
    <property type="molecule type" value="Genomic_DNA"/>
</dbReference>
<evidence type="ECO:0000313" key="1">
    <source>
        <dbReference type="EMBL" id="KYF46803.1"/>
    </source>
</evidence>
<organism evidence="1 2">
    <name type="scientific">Sorangium cellulosum</name>
    <name type="common">Polyangium cellulosum</name>
    <dbReference type="NCBI Taxonomy" id="56"/>
    <lineage>
        <taxon>Bacteria</taxon>
        <taxon>Pseudomonadati</taxon>
        <taxon>Myxococcota</taxon>
        <taxon>Polyangia</taxon>
        <taxon>Polyangiales</taxon>
        <taxon>Polyangiaceae</taxon>
        <taxon>Sorangium</taxon>
    </lineage>
</organism>
<reference evidence="1 2" key="1">
    <citation type="submission" date="2014-02" db="EMBL/GenBank/DDBJ databases">
        <title>The small core and large imbalanced accessory genome model reveals a collaborative survival strategy of Sorangium cellulosum strains in nature.</title>
        <authorList>
            <person name="Han K."/>
            <person name="Peng R."/>
            <person name="Blom J."/>
            <person name="Li Y.-Z."/>
        </authorList>
    </citation>
    <scope>NUCLEOTIDE SEQUENCE [LARGE SCALE GENOMIC DNA]</scope>
    <source>
        <strain evidence="1 2">So0157-18</strain>
    </source>
</reference>
<sequence>MARCPGVSCAEARRGEVPGRVVRRSAAPRSAVHPAVSERERRLIRDARRALDAHTALADLEARQLLEMHKQEFPQGWLALEREALLQRIR</sequence>
<proteinExistence type="predicted"/>
<evidence type="ECO:0000313" key="2">
    <source>
        <dbReference type="Proteomes" id="UP000075604"/>
    </source>
</evidence>
<name>A0A150NYB8_SORCE</name>
<gene>
    <name evidence="1" type="ORF">BE04_26855</name>
</gene>
<protein>
    <submittedName>
        <fullName evidence="1">Uncharacterized protein</fullName>
    </submittedName>
</protein>